<dbReference type="HOGENOM" id="CLU_042608_1_0_9"/>
<evidence type="ECO:0000256" key="5">
    <source>
        <dbReference type="SAM" id="Phobius"/>
    </source>
</evidence>
<comment type="caution">
    <text evidence="8">The sequence shown here is derived from an EMBL/GenBank/DDBJ whole genome shotgun (WGS) entry which is preliminary data.</text>
</comment>
<accession>B7AWE7</accession>
<feature type="transmembrane region" description="Helical" evidence="5">
    <location>
        <begin position="260"/>
        <end position="279"/>
    </location>
</feature>
<evidence type="ECO:0000313" key="8">
    <source>
        <dbReference type="EMBL" id="EEC56538.1"/>
    </source>
</evidence>
<evidence type="ECO:0008006" key="10">
    <source>
        <dbReference type="Google" id="ProtNLM"/>
    </source>
</evidence>
<keyword evidence="9" id="KW-1185">Reference proteome</keyword>
<feature type="domain" description="RDD" evidence="7">
    <location>
        <begin position="215"/>
        <end position="379"/>
    </location>
</feature>
<dbReference type="STRING" id="483218.BACPEC_03047"/>
<keyword evidence="4 5" id="KW-0472">Membrane</keyword>
<dbReference type="AlphaFoldDB" id="B7AWE7"/>
<gene>
    <name evidence="8" type="ORF">BACPEC_03047</name>
</gene>
<comment type="subcellular location">
    <subcellularLocation>
        <location evidence="1">Membrane</location>
        <topology evidence="1">Multi-pass membrane protein</topology>
    </subcellularLocation>
</comment>
<feature type="transmembrane region" description="Helical" evidence="5">
    <location>
        <begin position="338"/>
        <end position="364"/>
    </location>
</feature>
<proteinExistence type="predicted"/>
<evidence type="ECO:0000256" key="4">
    <source>
        <dbReference type="ARBA" id="ARBA00023136"/>
    </source>
</evidence>
<feature type="transmembrane region" description="Helical" evidence="5">
    <location>
        <begin position="113"/>
        <end position="134"/>
    </location>
</feature>
<feature type="transmembrane region" description="Helical" evidence="5">
    <location>
        <begin position="219"/>
        <end position="240"/>
    </location>
</feature>
<dbReference type="Pfam" id="PF06271">
    <property type="entry name" value="RDD"/>
    <property type="match status" value="1"/>
</dbReference>
<feature type="transmembrane region" description="Helical" evidence="5">
    <location>
        <begin position="141"/>
        <end position="164"/>
    </location>
</feature>
<feature type="transmembrane region" description="Helical" evidence="5">
    <location>
        <begin position="176"/>
        <end position="198"/>
    </location>
</feature>
<dbReference type="Proteomes" id="UP000003136">
    <property type="component" value="Unassembled WGS sequence"/>
</dbReference>
<evidence type="ECO:0000259" key="6">
    <source>
        <dbReference type="Pfam" id="PF04892"/>
    </source>
</evidence>
<organism evidence="8 9">
    <name type="scientific">[Bacteroides] pectinophilus ATCC 43243</name>
    <dbReference type="NCBI Taxonomy" id="483218"/>
    <lineage>
        <taxon>Bacteria</taxon>
        <taxon>Bacillati</taxon>
        <taxon>Bacillota</taxon>
        <taxon>Clostridia</taxon>
        <taxon>Eubacteriales</taxon>
    </lineage>
</organism>
<dbReference type="PANTHER" id="PTHR36834:SF1">
    <property type="entry name" value="INTEGRAL MEMBRANE PROTEIN"/>
    <property type="match status" value="1"/>
</dbReference>
<keyword evidence="3 5" id="KW-1133">Transmembrane helix</keyword>
<dbReference type="GO" id="GO:0016020">
    <property type="term" value="C:membrane"/>
    <property type="evidence" value="ECO:0007669"/>
    <property type="project" value="UniProtKB-SubCell"/>
</dbReference>
<dbReference type="InterPro" id="IPR006976">
    <property type="entry name" value="VanZ-like"/>
</dbReference>
<feature type="transmembrane region" description="Helical" evidence="5">
    <location>
        <begin position="6"/>
        <end position="28"/>
    </location>
</feature>
<evidence type="ECO:0000313" key="9">
    <source>
        <dbReference type="Proteomes" id="UP000003136"/>
    </source>
</evidence>
<name>B7AWE7_9FIRM</name>
<keyword evidence="2 5" id="KW-0812">Transmembrane</keyword>
<evidence type="ECO:0000256" key="2">
    <source>
        <dbReference type="ARBA" id="ARBA00022692"/>
    </source>
</evidence>
<dbReference type="eggNOG" id="COG4767">
    <property type="taxonomic scope" value="Bacteria"/>
</dbReference>
<dbReference type="PANTHER" id="PTHR36834">
    <property type="entry name" value="MEMBRANE PROTEIN-RELATED"/>
    <property type="match status" value="1"/>
</dbReference>
<evidence type="ECO:0000256" key="3">
    <source>
        <dbReference type="ARBA" id="ARBA00022989"/>
    </source>
</evidence>
<dbReference type="InterPro" id="IPR053150">
    <property type="entry name" value="Teicoplanin_resist-assoc"/>
</dbReference>
<reference evidence="8 9" key="2">
    <citation type="submission" date="2008-11" db="EMBL/GenBank/DDBJ databases">
        <authorList>
            <person name="Fulton L."/>
            <person name="Clifton S."/>
            <person name="Fulton B."/>
            <person name="Xu J."/>
            <person name="Minx P."/>
            <person name="Pepin K.H."/>
            <person name="Johnson M."/>
            <person name="Bhonagiri V."/>
            <person name="Nash W.E."/>
            <person name="Mardis E.R."/>
            <person name="Wilson R.K."/>
        </authorList>
    </citation>
    <scope>NUCLEOTIDE SEQUENCE [LARGE SCALE GENOMIC DNA]</scope>
    <source>
        <strain evidence="8 9">ATCC 43243</strain>
    </source>
</reference>
<feature type="transmembrane region" description="Helical" evidence="5">
    <location>
        <begin position="313"/>
        <end position="332"/>
    </location>
</feature>
<protein>
    <recommendedName>
        <fullName evidence="10">VanZ-like domain-containing protein</fullName>
    </recommendedName>
</protein>
<feature type="domain" description="VanZ-like" evidence="6">
    <location>
        <begin position="48"/>
        <end position="192"/>
    </location>
</feature>
<sequence>MSPYIIALRTAYIAFPFVALALTFPYVLYQYHKYGSLMAYRIVVVYTFWFYVLCMCFLVSLPLPTFEEVSRMTDNMVRLVPFQFLTDIRHEADIAVAGWDLQTLSAVVHTQTFFEVVANIVMMIPFGIYLHYYFRQSWPKVMVLGFCMSLFFEVSQITALFGIYPRPYRYFDVDDLICNTAGAVAGSWITPLCTFFLPKREKLDELSYERGRNVTFLRRLTGMIVDMGVTAVACVVLYYLIKNSTHIVEPGSDLYTRCVFLFKIYIVWVLAYFCVVPAVSGGMTAGRHIVGLRLVNDDGSRANPLRIMIRQMIVYYVVMPAPGYAFLSYVILSYYPSGWQRIACVWAICLFMLIMLLYICDIFVNTLARHNKLFYDRLSGTKYISFRTHE</sequence>
<feature type="transmembrane region" description="Helical" evidence="5">
    <location>
        <begin position="40"/>
        <end position="63"/>
    </location>
</feature>
<reference evidence="8 9" key="1">
    <citation type="submission" date="2008-11" db="EMBL/GenBank/DDBJ databases">
        <title>Draft genome sequence of Bacteroides pectinophilus (ATCC 43243).</title>
        <authorList>
            <person name="Sudarsanam P."/>
            <person name="Ley R."/>
            <person name="Guruge J."/>
            <person name="Turnbaugh P.J."/>
            <person name="Mahowald M."/>
            <person name="Liep D."/>
            <person name="Gordon J."/>
        </authorList>
    </citation>
    <scope>NUCLEOTIDE SEQUENCE [LARGE SCALE GENOMIC DNA]</scope>
    <source>
        <strain evidence="8 9">ATCC 43243</strain>
    </source>
</reference>
<evidence type="ECO:0000256" key="1">
    <source>
        <dbReference type="ARBA" id="ARBA00004141"/>
    </source>
</evidence>
<evidence type="ECO:0000259" key="7">
    <source>
        <dbReference type="Pfam" id="PF06271"/>
    </source>
</evidence>
<dbReference type="EMBL" id="ABVQ01000037">
    <property type="protein sequence ID" value="EEC56538.1"/>
    <property type="molecule type" value="Genomic_DNA"/>
</dbReference>
<dbReference type="InterPro" id="IPR010432">
    <property type="entry name" value="RDD"/>
</dbReference>
<dbReference type="Pfam" id="PF04892">
    <property type="entry name" value="VanZ"/>
    <property type="match status" value="1"/>
</dbReference>